<dbReference type="RefSeq" id="WP_020041323.1">
    <property type="nucleotide sequence ID" value="NZ_KE557273.1"/>
</dbReference>
<dbReference type="Proteomes" id="UP000015347">
    <property type="component" value="Unassembled WGS sequence"/>
</dbReference>
<protein>
    <submittedName>
        <fullName evidence="1">Uncharacterized protein</fullName>
    </submittedName>
</protein>
<keyword evidence="2" id="KW-1185">Reference proteome</keyword>
<dbReference type="OrthoDB" id="7775772at2"/>
<evidence type="ECO:0000313" key="1">
    <source>
        <dbReference type="EMBL" id="EPX85391.1"/>
    </source>
</evidence>
<evidence type="ECO:0000313" key="2">
    <source>
        <dbReference type="Proteomes" id="UP000015347"/>
    </source>
</evidence>
<proteinExistence type="predicted"/>
<dbReference type="AlphaFoldDB" id="S9QVE4"/>
<comment type="caution">
    <text evidence="1">The sequence shown here is derived from an EMBL/GenBank/DDBJ whole genome shotgun (WGS) entry which is preliminary data.</text>
</comment>
<organism evidence="1 2">
    <name type="scientific">Salipiger mucosus DSM 16094</name>
    <dbReference type="NCBI Taxonomy" id="1123237"/>
    <lineage>
        <taxon>Bacteria</taxon>
        <taxon>Pseudomonadati</taxon>
        <taxon>Pseudomonadota</taxon>
        <taxon>Alphaproteobacteria</taxon>
        <taxon>Rhodobacterales</taxon>
        <taxon>Roseobacteraceae</taxon>
        <taxon>Salipiger</taxon>
    </lineage>
</organism>
<accession>S9QVE4</accession>
<gene>
    <name evidence="1" type="ORF">Salmuc_02771</name>
</gene>
<sequence>MTVPERANEIQSRDHLHDSIALALDAISVPGCSHRNLAEARTYLRDALRQIGGAA</sequence>
<reference evidence="2" key="1">
    <citation type="journal article" date="2014" name="Stand. Genomic Sci.">
        <title>Genome sequence of the exopolysaccharide-producing Salipiger mucosus type strain (DSM 16094(T)), a moderately halophilic member of the Roseobacter clade.</title>
        <authorList>
            <person name="Riedel T."/>
            <person name="Spring S."/>
            <person name="Fiebig A."/>
            <person name="Petersen J."/>
            <person name="Kyrpides N.C."/>
            <person name="Goker M."/>
            <person name="Klenk H.P."/>
        </authorList>
    </citation>
    <scope>NUCLEOTIDE SEQUENCE [LARGE SCALE GENOMIC DNA]</scope>
    <source>
        <strain evidence="2">DSM 16094</strain>
    </source>
</reference>
<dbReference type="HOGENOM" id="CLU_3029815_0_0_5"/>
<dbReference type="STRING" id="1123237.Salmuc_02771"/>
<name>S9QVE4_9RHOB</name>
<dbReference type="EMBL" id="APVH01000009">
    <property type="protein sequence ID" value="EPX85391.1"/>
    <property type="molecule type" value="Genomic_DNA"/>
</dbReference>